<comment type="caution">
    <text evidence="1">The sequence shown here is derived from an EMBL/GenBank/DDBJ whole genome shotgun (WGS) entry which is preliminary data.</text>
</comment>
<evidence type="ECO:0000313" key="1">
    <source>
        <dbReference type="EMBL" id="MDQ0437235.1"/>
    </source>
</evidence>
<accession>A0ABU0H4M4</accession>
<name>A0ABU0H4M4_9HYPH</name>
<reference evidence="1 2" key="1">
    <citation type="submission" date="2023-07" db="EMBL/GenBank/DDBJ databases">
        <title>Genomic Encyclopedia of Type Strains, Phase IV (KMG-IV): sequencing the most valuable type-strain genomes for metagenomic binning, comparative biology and taxonomic classification.</title>
        <authorList>
            <person name="Goeker M."/>
        </authorList>
    </citation>
    <scope>NUCLEOTIDE SEQUENCE [LARGE SCALE GENOMIC DNA]</scope>
    <source>
        <strain evidence="1 2">B6-8</strain>
    </source>
</reference>
<protein>
    <submittedName>
        <fullName evidence="1">Uncharacterized protein</fullName>
    </submittedName>
</protein>
<evidence type="ECO:0000313" key="2">
    <source>
        <dbReference type="Proteomes" id="UP001241603"/>
    </source>
</evidence>
<dbReference type="EMBL" id="JAUSVO010000002">
    <property type="protein sequence ID" value="MDQ0437235.1"/>
    <property type="molecule type" value="Genomic_DNA"/>
</dbReference>
<dbReference type="Proteomes" id="UP001241603">
    <property type="component" value="Unassembled WGS sequence"/>
</dbReference>
<gene>
    <name evidence="1" type="ORF">QO014_001620</name>
</gene>
<keyword evidence="2" id="KW-1185">Reference proteome</keyword>
<sequence>MSTTKPKLAERPTKESASYEGDFFAWAMDQARLLNEPVR</sequence>
<organism evidence="1 2">
    <name type="scientific">Kaistia dalseonensis</name>
    <dbReference type="NCBI Taxonomy" id="410840"/>
    <lineage>
        <taxon>Bacteria</taxon>
        <taxon>Pseudomonadati</taxon>
        <taxon>Pseudomonadota</taxon>
        <taxon>Alphaproteobacteria</taxon>
        <taxon>Hyphomicrobiales</taxon>
        <taxon>Kaistiaceae</taxon>
        <taxon>Kaistia</taxon>
    </lineage>
</organism>
<proteinExistence type="predicted"/>